<sequence>MKGGTVRVAKGKSSSHAPQQGRGGFGSQKNTGFGGQMMGKKSLVSRLKQVEKKDEKKEK</sequence>
<evidence type="ECO:0000313" key="2">
    <source>
        <dbReference type="EMBL" id="PJC52750.1"/>
    </source>
</evidence>
<dbReference type="Proteomes" id="UP000231456">
    <property type="component" value="Unassembled WGS sequence"/>
</dbReference>
<accession>A0A2M8FAI6</accession>
<proteinExistence type="predicted"/>
<comment type="caution">
    <text evidence="2">The sequence shown here is derived from an EMBL/GenBank/DDBJ whole genome shotgun (WGS) entry which is preliminary data.</text>
</comment>
<feature type="region of interest" description="Disordered" evidence="1">
    <location>
        <begin position="1"/>
        <end position="59"/>
    </location>
</feature>
<dbReference type="AlphaFoldDB" id="A0A2M8FAI6"/>
<name>A0A2M8FAI6_9BACT</name>
<evidence type="ECO:0000313" key="3">
    <source>
        <dbReference type="Proteomes" id="UP000231456"/>
    </source>
</evidence>
<reference evidence="3" key="1">
    <citation type="submission" date="2017-09" db="EMBL/GenBank/DDBJ databases">
        <title>Depth-based differentiation of microbial function through sediment-hosted aquifers and enrichment of novel symbionts in the deep terrestrial subsurface.</title>
        <authorList>
            <person name="Probst A.J."/>
            <person name="Ladd B."/>
            <person name="Jarett J.K."/>
            <person name="Geller-Mcgrath D.E."/>
            <person name="Sieber C.M.K."/>
            <person name="Emerson J.B."/>
            <person name="Anantharaman K."/>
            <person name="Thomas B.C."/>
            <person name="Malmstrom R."/>
            <person name="Stieglmeier M."/>
            <person name="Klingl A."/>
            <person name="Woyke T."/>
            <person name="Ryan C.M."/>
            <person name="Banfield J.F."/>
        </authorList>
    </citation>
    <scope>NUCLEOTIDE SEQUENCE [LARGE SCALE GENOMIC DNA]</scope>
</reference>
<dbReference type="EMBL" id="PFRH01000046">
    <property type="protein sequence ID" value="PJC52750.1"/>
    <property type="molecule type" value="Genomic_DNA"/>
</dbReference>
<feature type="compositionally biased region" description="Gly residues" evidence="1">
    <location>
        <begin position="21"/>
        <end position="37"/>
    </location>
</feature>
<gene>
    <name evidence="2" type="ORF">CO030_01285</name>
</gene>
<feature type="compositionally biased region" description="Basic and acidic residues" evidence="1">
    <location>
        <begin position="48"/>
        <end position="59"/>
    </location>
</feature>
<protein>
    <submittedName>
        <fullName evidence="2">Uncharacterized protein</fullName>
    </submittedName>
</protein>
<evidence type="ECO:0000256" key="1">
    <source>
        <dbReference type="SAM" id="MobiDB-lite"/>
    </source>
</evidence>
<organism evidence="2 3">
    <name type="scientific">Candidatus Magasanikbacteria bacterium CG_4_9_14_0_2_um_filter_42_11</name>
    <dbReference type="NCBI Taxonomy" id="1974643"/>
    <lineage>
        <taxon>Bacteria</taxon>
        <taxon>Candidatus Magasanikiibacteriota</taxon>
    </lineage>
</organism>